<evidence type="ECO:0000313" key="2">
    <source>
        <dbReference type="EMBL" id="HIU13444.1"/>
    </source>
</evidence>
<dbReference type="AlphaFoldDB" id="A0A9D1HQ41"/>
<reference evidence="2" key="2">
    <citation type="journal article" date="2021" name="PeerJ">
        <title>Extensive microbial diversity within the chicken gut microbiome revealed by metagenomics and culture.</title>
        <authorList>
            <person name="Gilroy R."/>
            <person name="Ravi A."/>
            <person name="Getino M."/>
            <person name="Pursley I."/>
            <person name="Horton D.L."/>
            <person name="Alikhan N.F."/>
            <person name="Baker D."/>
            <person name="Gharbi K."/>
            <person name="Hall N."/>
            <person name="Watson M."/>
            <person name="Adriaenssens E.M."/>
            <person name="Foster-Nyarko E."/>
            <person name="Jarju S."/>
            <person name="Secka A."/>
            <person name="Antonio M."/>
            <person name="Oren A."/>
            <person name="Chaudhuri R.R."/>
            <person name="La Ragione R."/>
            <person name="Hildebrand F."/>
            <person name="Pallen M.J."/>
        </authorList>
    </citation>
    <scope>NUCLEOTIDE SEQUENCE</scope>
    <source>
        <strain evidence="2">CHK195-11698</strain>
    </source>
</reference>
<dbReference type="InterPro" id="IPR039564">
    <property type="entry name" value="Peptidase_C39-like"/>
</dbReference>
<dbReference type="PANTHER" id="PTHR37806:SF1">
    <property type="entry name" value="PEPTIDASE C39-LIKE DOMAIN-CONTAINING PROTEIN"/>
    <property type="match status" value="1"/>
</dbReference>
<accession>A0A9D1HQ41</accession>
<dbReference type="EMBL" id="DVMJ01000045">
    <property type="protein sequence ID" value="HIU13444.1"/>
    <property type="molecule type" value="Genomic_DNA"/>
</dbReference>
<evidence type="ECO:0000313" key="3">
    <source>
        <dbReference type="Proteomes" id="UP000824175"/>
    </source>
</evidence>
<dbReference type="PANTHER" id="PTHR37806">
    <property type="entry name" value="LMO0724 PROTEIN"/>
    <property type="match status" value="1"/>
</dbReference>
<dbReference type="Gene3D" id="3.90.70.10">
    <property type="entry name" value="Cysteine proteinases"/>
    <property type="match status" value="1"/>
</dbReference>
<proteinExistence type="predicted"/>
<sequence>MGIKILVCILSLPGLILGHTHPLGKRVVCFSTVLANWYPDEAQIFDFPIIAQMPELPTGCEITALTMLLHAKGYNVDKYEMAMTYLPRVPYRLYTGDDGRLYGPDLNAYFVGNPSSEAGYVCGVTAIIRAGEQYLAAQNSALTVVDLTGASPEDLYRRVSHQQPVMVWVTIGMNPRYPTEGWYTESGQYVEWSRNDHGAVLVGYNEDSVWIADPLAGLVTYDRADFEAVYASRGSQAVVLE</sequence>
<name>A0A9D1HQ41_9FIRM</name>
<dbReference type="Proteomes" id="UP000824175">
    <property type="component" value="Unassembled WGS sequence"/>
</dbReference>
<evidence type="ECO:0000259" key="1">
    <source>
        <dbReference type="Pfam" id="PF13529"/>
    </source>
</evidence>
<protein>
    <submittedName>
        <fullName evidence="2">C39 family peptidase</fullName>
    </submittedName>
</protein>
<feature type="domain" description="Peptidase C39-like" evidence="1">
    <location>
        <begin position="46"/>
        <end position="214"/>
    </location>
</feature>
<reference evidence="2" key="1">
    <citation type="submission" date="2020-10" db="EMBL/GenBank/DDBJ databases">
        <authorList>
            <person name="Gilroy R."/>
        </authorList>
    </citation>
    <scope>NUCLEOTIDE SEQUENCE</scope>
    <source>
        <strain evidence="2">CHK195-11698</strain>
    </source>
</reference>
<comment type="caution">
    <text evidence="2">The sequence shown here is derived from an EMBL/GenBank/DDBJ whole genome shotgun (WGS) entry which is preliminary data.</text>
</comment>
<gene>
    <name evidence="2" type="ORF">IAD15_05185</name>
</gene>
<organism evidence="2 3">
    <name type="scientific">Candidatus Fimiplasma intestinipullorum</name>
    <dbReference type="NCBI Taxonomy" id="2840825"/>
    <lineage>
        <taxon>Bacteria</taxon>
        <taxon>Bacillati</taxon>
        <taxon>Bacillota</taxon>
        <taxon>Clostridia</taxon>
        <taxon>Eubacteriales</taxon>
        <taxon>Candidatus Fimiplasma</taxon>
    </lineage>
</organism>
<dbReference type="Pfam" id="PF13529">
    <property type="entry name" value="Peptidase_C39_2"/>
    <property type="match status" value="1"/>
</dbReference>